<name>A0A1D8D621_CHLLM</name>
<feature type="transmembrane region" description="Helical" evidence="1">
    <location>
        <begin position="397"/>
        <end position="415"/>
    </location>
</feature>
<feature type="transmembrane region" description="Helical" evidence="1">
    <location>
        <begin position="192"/>
        <end position="210"/>
    </location>
</feature>
<feature type="transmembrane region" description="Helical" evidence="1">
    <location>
        <begin position="96"/>
        <end position="114"/>
    </location>
</feature>
<gene>
    <name evidence="2" type="ORF">BIU88_12730</name>
</gene>
<proteinExistence type="predicted"/>
<evidence type="ECO:0000313" key="2">
    <source>
        <dbReference type="EMBL" id="AOS84917.1"/>
    </source>
</evidence>
<dbReference type="PANTHER" id="PTHR38454">
    <property type="entry name" value="INTEGRAL MEMBRANE PROTEIN-RELATED"/>
    <property type="match status" value="1"/>
</dbReference>
<dbReference type="PANTHER" id="PTHR38454:SF1">
    <property type="entry name" value="INTEGRAL MEMBRANE PROTEIN"/>
    <property type="match status" value="1"/>
</dbReference>
<dbReference type="Proteomes" id="UP000095185">
    <property type="component" value="Chromosome"/>
</dbReference>
<feature type="transmembrane region" description="Helical" evidence="1">
    <location>
        <begin position="448"/>
        <end position="468"/>
    </location>
</feature>
<dbReference type="KEGG" id="clz:BIU88_12730"/>
<protein>
    <recommendedName>
        <fullName evidence="4">YfhO family protein</fullName>
    </recommendedName>
</protein>
<evidence type="ECO:0000313" key="3">
    <source>
        <dbReference type="Proteomes" id="UP000095185"/>
    </source>
</evidence>
<feature type="transmembrane region" description="Helical" evidence="1">
    <location>
        <begin position="300"/>
        <end position="318"/>
    </location>
</feature>
<sequence>MKKVAWPYLATIALFALLLVAPFGPLLTLQFVPGSPDSVTPMALDRALGALQAQSGHYPLWQPWTFSGMPTVEAFSYLSGLYLPNMLLGFLHLDPLYIQLLHLVFAGMGGFVLARQLGLGGIAAFLAGSAFMLNPYMTAMLAYGHGSQLMTAAWMPWALWAALRLAERGSLADAGLLALVLGLQLQRAHVQIAWYTWMIVVPLLVVKMLTERRNGVSTAKTGGLALAALALGVAIALQVYLPALGYLPFSARSGAGDAAEAYRYATMWSMHPAELLTFFMPGAFGFGGATYWGFMPFTDFPHYAGLVVLGLAIAGVVASCKKPMVLFLAAMTLLALLLSFGNFFSPVYDLFYHFAPKFSSFRVPSMVLVVVALCLSLLAGYGLQAWLDKPLEDSAPLLKWGGIAVGVAAVLFLAFEGGLEQLLRTAFPPVQIENYDLVTMVGNLRWELWRGSLFVLILASAAGAGLLWIAAKGMIGARTAAIVLVALSCADLLWIDQRIVSPDERSLRASPLVERSSLERALEGDDVTRFLASRPGEFRIYPAGPLFGENKFSLAGIESVGGYHAAKLGLYQELLARTDNLANPDVLRMLNVGYVLSPAPIDHSALKPVFTGSLKLVSGDVPVAVYELAGAMPRAWFAPRAAAAQSDAEAIEAVMAGRGSDGGVIVTGAPWQGTKRFSTGAVLSMQRSAESMALKVRADGEALLAVSEVYYPERWKLTVDGREHETLKIDGIIRGVVLPPGEHEVRFVYDRSPFEAGRRASLAATLLSLGLVTVGLVAVRRTSKISKAKKPSAKP</sequence>
<feature type="transmembrane region" description="Helical" evidence="1">
    <location>
        <begin position="275"/>
        <end position="294"/>
    </location>
</feature>
<keyword evidence="3" id="KW-1185">Reference proteome</keyword>
<dbReference type="EMBL" id="CP017305">
    <property type="protein sequence ID" value="AOS84917.1"/>
    <property type="molecule type" value="Genomic_DNA"/>
</dbReference>
<feature type="transmembrane region" description="Helical" evidence="1">
    <location>
        <begin position="365"/>
        <end position="385"/>
    </location>
</feature>
<dbReference type="AlphaFoldDB" id="A0A1D8D621"/>
<keyword evidence="1" id="KW-0812">Transmembrane</keyword>
<keyword evidence="1" id="KW-1133">Transmembrane helix</keyword>
<dbReference type="STRING" id="274537.BIU88_12730"/>
<dbReference type="RefSeq" id="WP_069811206.1">
    <property type="nucleotide sequence ID" value="NZ_CP017305.1"/>
</dbReference>
<feature type="transmembrane region" description="Helical" evidence="1">
    <location>
        <begin position="325"/>
        <end position="345"/>
    </location>
</feature>
<feature type="transmembrane region" description="Helical" evidence="1">
    <location>
        <begin position="222"/>
        <end position="243"/>
    </location>
</feature>
<dbReference type="InterPro" id="IPR018580">
    <property type="entry name" value="Uncharacterised_YfhO"/>
</dbReference>
<keyword evidence="1" id="KW-0472">Membrane</keyword>
<accession>A0A1D8D621</accession>
<dbReference type="OrthoDB" id="9772884at2"/>
<feature type="transmembrane region" description="Helical" evidence="1">
    <location>
        <begin position="121"/>
        <end position="145"/>
    </location>
</feature>
<evidence type="ECO:0000256" key="1">
    <source>
        <dbReference type="SAM" id="Phobius"/>
    </source>
</evidence>
<evidence type="ECO:0008006" key="4">
    <source>
        <dbReference type="Google" id="ProtNLM"/>
    </source>
</evidence>
<reference evidence="2" key="1">
    <citation type="submission" date="2016-09" db="EMBL/GenBank/DDBJ databases">
        <title>Genome sequence of Chlorobaculum limnaeum.</title>
        <authorList>
            <person name="Liu Z."/>
            <person name="Tank M."/>
            <person name="Bryant D.A."/>
        </authorList>
    </citation>
    <scope>NUCLEOTIDE SEQUENCE [LARGE SCALE GENOMIC DNA]</scope>
    <source>
        <strain evidence="2">DSM 1677</strain>
    </source>
</reference>
<organism evidence="2 3">
    <name type="scientific">Chlorobaculum limnaeum</name>
    <dbReference type="NCBI Taxonomy" id="274537"/>
    <lineage>
        <taxon>Bacteria</taxon>
        <taxon>Pseudomonadati</taxon>
        <taxon>Chlorobiota</taxon>
        <taxon>Chlorobiia</taxon>
        <taxon>Chlorobiales</taxon>
        <taxon>Chlorobiaceae</taxon>
        <taxon>Chlorobaculum</taxon>
    </lineage>
</organism>
<feature type="transmembrane region" description="Helical" evidence="1">
    <location>
        <begin position="760"/>
        <end position="779"/>
    </location>
</feature>